<dbReference type="PANTHER" id="PTHR11764">
    <property type="entry name" value="TERPENE CYCLASE/MUTASE FAMILY MEMBER"/>
    <property type="match status" value="1"/>
</dbReference>
<proteinExistence type="inferred from homology"/>
<evidence type="ECO:0000256" key="2">
    <source>
        <dbReference type="ARBA" id="ARBA00009755"/>
    </source>
</evidence>
<dbReference type="InterPro" id="IPR008930">
    <property type="entry name" value="Terpenoid_cyclase/PrenylTrfase"/>
</dbReference>
<dbReference type="GO" id="GO:0016104">
    <property type="term" value="P:triterpenoid biosynthetic process"/>
    <property type="evidence" value="ECO:0007669"/>
    <property type="project" value="InterPro"/>
</dbReference>
<keyword evidence="3" id="KW-0677">Repeat</keyword>
<comment type="similarity">
    <text evidence="2">Belongs to the terpene cyclase/mutase family.</text>
</comment>
<protein>
    <submittedName>
        <fullName evidence="8">Squalene-hopene cyclase</fullName>
    </submittedName>
</protein>
<feature type="domain" description="Squalene cyclase N-terminal" evidence="7">
    <location>
        <begin position="21"/>
        <end position="299"/>
    </location>
</feature>
<dbReference type="InterPro" id="IPR018333">
    <property type="entry name" value="Squalene_cyclase"/>
</dbReference>
<dbReference type="CDD" id="cd02892">
    <property type="entry name" value="SQCY_1"/>
    <property type="match status" value="1"/>
</dbReference>
<comment type="caution">
    <text evidence="8">The sequence shown here is derived from an EMBL/GenBank/DDBJ whole genome shotgun (WGS) entry which is preliminary data.</text>
</comment>
<dbReference type="PANTHER" id="PTHR11764:SF20">
    <property type="entry name" value="LANOSTEROL SYNTHASE"/>
    <property type="match status" value="1"/>
</dbReference>
<dbReference type="SUPFAM" id="SSF48239">
    <property type="entry name" value="Terpenoid cyclases/Protein prenyltransferases"/>
    <property type="match status" value="2"/>
</dbReference>
<dbReference type="EMBL" id="BMNT01000045">
    <property type="protein sequence ID" value="GGL12932.1"/>
    <property type="molecule type" value="Genomic_DNA"/>
</dbReference>
<sequence>MTTAGELASTIGARAEQALGAACDHLIGLRSPEGWWKGELRTNVTIDAEDLLLRRFLGILDEDDTAETARWIRSRQRDDGTWATFHGGPPDLSTTVEAYTALRLAGDPPGDPHMRAAAAFVRGAGGIEATRVFTRIWLALFGQWPWERLPVLPAEMIFLPPWFPLNVHDWACWARQTIVPLTIVSAHRPVRPLPFDLAELRTGVAPPQGPRRGWEAAFDHLDRLLHRYQRRPVKRLREAALRRAAEWIVARQELDGSWGGIQPPWVYSLIALDLSGYDLRHPVMAKGIKGFERFIIRDADGRRLEACQSPVWDTALAINALLDAGIPAEHPAVTEGADWLLGEEVRCPGDWQVRRPGLPPGGWAFEFDNDVYPDTDDTAEVILALRRTHRPGVRPAIDRGVRWMTGMASRDGGFAAFDADNTRTLCEKPPFCDFGAVIDPPSADVTAHVAEALAYERPGSPALRRAVRWLIDAQEPDGSWFGRWGANHVYGTGAVVPALVAAGVATRAPCVRRAVAWLERHQNDDGGWGEDMRSYRDPSWIGRGASTASQTAWALLALLAARENSAAVERGVRWLVDHQRPDGTWDEPHYTGTGFPGDFNINYHLYRLVFPITALGRYLHAHRGDRSREDAQASKDVQAPKGGQVPWGDQVSAGDHGQEGGQALEGVR</sequence>
<dbReference type="SFLD" id="SFLDG01016">
    <property type="entry name" value="Prenyltransferase_Like_2"/>
    <property type="match status" value="1"/>
</dbReference>
<gene>
    <name evidence="8" type="ORF">GCM10007964_63770</name>
</gene>
<evidence type="ECO:0000259" key="7">
    <source>
        <dbReference type="Pfam" id="PF13249"/>
    </source>
</evidence>
<evidence type="ECO:0000313" key="9">
    <source>
        <dbReference type="Proteomes" id="UP000645217"/>
    </source>
</evidence>
<evidence type="ECO:0000256" key="4">
    <source>
        <dbReference type="ARBA" id="ARBA00023235"/>
    </source>
</evidence>
<dbReference type="InterPro" id="IPR032697">
    <property type="entry name" value="SQ_cyclase_N"/>
</dbReference>
<dbReference type="NCBIfam" id="TIGR01507">
    <property type="entry name" value="hopene_cyclase"/>
    <property type="match status" value="1"/>
</dbReference>
<keyword evidence="4" id="KW-0413">Isomerase</keyword>
<dbReference type="Gene3D" id="1.50.10.20">
    <property type="match status" value="2"/>
</dbReference>
<organism evidence="8 9">
    <name type="scientific">Sphaerisporangium melleum</name>
    <dbReference type="NCBI Taxonomy" id="321316"/>
    <lineage>
        <taxon>Bacteria</taxon>
        <taxon>Bacillati</taxon>
        <taxon>Actinomycetota</taxon>
        <taxon>Actinomycetes</taxon>
        <taxon>Streptosporangiales</taxon>
        <taxon>Streptosporangiaceae</taxon>
        <taxon>Sphaerisporangium</taxon>
    </lineage>
</organism>
<feature type="domain" description="Squalene cyclase C-terminal" evidence="6">
    <location>
        <begin position="309"/>
        <end position="619"/>
    </location>
</feature>
<dbReference type="Pfam" id="PF13249">
    <property type="entry name" value="SQHop_cyclase_N"/>
    <property type="match status" value="1"/>
</dbReference>
<feature type="region of interest" description="Disordered" evidence="5">
    <location>
        <begin position="626"/>
        <end position="668"/>
    </location>
</feature>
<dbReference type="NCBIfam" id="TIGR01787">
    <property type="entry name" value="squalene_cyclas"/>
    <property type="match status" value="1"/>
</dbReference>
<evidence type="ECO:0000259" key="6">
    <source>
        <dbReference type="Pfam" id="PF13243"/>
    </source>
</evidence>
<dbReference type="Proteomes" id="UP000645217">
    <property type="component" value="Unassembled WGS sequence"/>
</dbReference>
<dbReference type="Pfam" id="PF13243">
    <property type="entry name" value="SQHop_cyclase_C"/>
    <property type="match status" value="1"/>
</dbReference>
<dbReference type="GO" id="GO:0005811">
    <property type="term" value="C:lipid droplet"/>
    <property type="evidence" value="ECO:0007669"/>
    <property type="project" value="InterPro"/>
</dbReference>
<dbReference type="InterPro" id="IPR032696">
    <property type="entry name" value="SQ_cyclase_C"/>
</dbReference>
<evidence type="ECO:0000313" key="8">
    <source>
        <dbReference type="EMBL" id="GGL12932.1"/>
    </source>
</evidence>
<reference evidence="8" key="1">
    <citation type="journal article" date="2014" name="Int. J. Syst. Evol. Microbiol.">
        <title>Complete genome sequence of Corynebacterium casei LMG S-19264T (=DSM 44701T), isolated from a smear-ripened cheese.</title>
        <authorList>
            <consortium name="US DOE Joint Genome Institute (JGI-PGF)"/>
            <person name="Walter F."/>
            <person name="Albersmeier A."/>
            <person name="Kalinowski J."/>
            <person name="Ruckert C."/>
        </authorList>
    </citation>
    <scope>NUCLEOTIDE SEQUENCE</scope>
    <source>
        <strain evidence="8">JCM 13064</strain>
    </source>
</reference>
<dbReference type="GO" id="GO:0016866">
    <property type="term" value="F:intramolecular transferase activity"/>
    <property type="evidence" value="ECO:0007669"/>
    <property type="project" value="InterPro"/>
</dbReference>
<dbReference type="AlphaFoldDB" id="A0A917RKI1"/>
<accession>A0A917RKI1</accession>
<name>A0A917RKI1_9ACTN</name>
<reference evidence="8" key="2">
    <citation type="submission" date="2020-09" db="EMBL/GenBank/DDBJ databases">
        <authorList>
            <person name="Sun Q."/>
            <person name="Ohkuma M."/>
        </authorList>
    </citation>
    <scope>NUCLEOTIDE SEQUENCE</scope>
    <source>
        <strain evidence="8">JCM 13064</strain>
    </source>
</reference>
<dbReference type="RefSeq" id="WP_189166784.1">
    <property type="nucleotide sequence ID" value="NZ_BMNT01000045.1"/>
</dbReference>
<dbReference type="InterPro" id="IPR006400">
    <property type="entry name" value="Hopene-cyclase"/>
</dbReference>
<evidence type="ECO:0000256" key="1">
    <source>
        <dbReference type="ARBA" id="ARBA00004999"/>
    </source>
</evidence>
<evidence type="ECO:0000256" key="5">
    <source>
        <dbReference type="SAM" id="MobiDB-lite"/>
    </source>
</evidence>
<evidence type="ECO:0000256" key="3">
    <source>
        <dbReference type="ARBA" id="ARBA00022737"/>
    </source>
</evidence>
<keyword evidence="9" id="KW-1185">Reference proteome</keyword>
<comment type="pathway">
    <text evidence="1">Secondary metabolite biosynthesis; hopanoid biosynthesis.</text>
</comment>